<feature type="transmembrane region" description="Helical" evidence="2">
    <location>
        <begin position="12"/>
        <end position="34"/>
    </location>
</feature>
<dbReference type="InterPro" id="IPR006665">
    <property type="entry name" value="OmpA-like"/>
</dbReference>
<evidence type="ECO:0000313" key="4">
    <source>
        <dbReference type="EMBL" id="MBT0963947.1"/>
    </source>
</evidence>
<evidence type="ECO:0000259" key="3">
    <source>
        <dbReference type="PROSITE" id="PS51123"/>
    </source>
</evidence>
<sequence length="181" mass="18444">MQDEDDDLRVVLGVLFGVIALVIGLVIGLGVYTLNRANVVPVTDATPTPVAEIMRSAADGLPTEAVAFTDLAPQGDAQVKVYFAVGDTGLNEASAADLAAFAATAAEALASGDKQVLVSGFHDASGSAEANAEIAKTRAMSVRNALLAAGLAADKVVLSKPTQTLGDGDPADARRVEVRLQ</sequence>
<keyword evidence="2" id="KW-1133">Transmembrane helix</keyword>
<keyword evidence="2" id="KW-0812">Transmembrane</keyword>
<comment type="caution">
    <text evidence="4">The sequence shown here is derived from an EMBL/GenBank/DDBJ whole genome shotgun (WGS) entry which is preliminary data.</text>
</comment>
<dbReference type="InterPro" id="IPR036737">
    <property type="entry name" value="OmpA-like_sf"/>
</dbReference>
<dbReference type="RefSeq" id="WP_214363873.1">
    <property type="nucleotide sequence ID" value="NZ_JAEKFT010000044.1"/>
</dbReference>
<keyword evidence="5" id="KW-1185">Reference proteome</keyword>
<gene>
    <name evidence="4" type="ORF">I8J34_22435</name>
</gene>
<dbReference type="AlphaFoldDB" id="A0A944DGV7"/>
<dbReference type="EMBL" id="JAEKFT010000044">
    <property type="protein sequence ID" value="MBT0963947.1"/>
    <property type="molecule type" value="Genomic_DNA"/>
</dbReference>
<organism evidence="4 5">
    <name type="scientific">Denitromonas iodatirespirans</name>
    <dbReference type="NCBI Taxonomy" id="2795389"/>
    <lineage>
        <taxon>Bacteria</taxon>
        <taxon>Pseudomonadati</taxon>
        <taxon>Pseudomonadota</taxon>
        <taxon>Betaproteobacteria</taxon>
        <taxon>Rhodocyclales</taxon>
        <taxon>Zoogloeaceae</taxon>
        <taxon>Denitromonas</taxon>
    </lineage>
</organism>
<feature type="domain" description="OmpA-like" evidence="3">
    <location>
        <begin position="70"/>
        <end position="181"/>
    </location>
</feature>
<name>A0A944DGV7_DENI1</name>
<dbReference type="Proteomes" id="UP000694660">
    <property type="component" value="Unassembled WGS sequence"/>
</dbReference>
<proteinExistence type="predicted"/>
<dbReference type="PROSITE" id="PS51123">
    <property type="entry name" value="OMPA_2"/>
    <property type="match status" value="1"/>
</dbReference>
<dbReference type="GO" id="GO:0016020">
    <property type="term" value="C:membrane"/>
    <property type="evidence" value="ECO:0007669"/>
    <property type="project" value="UniProtKB-UniRule"/>
</dbReference>
<protein>
    <submittedName>
        <fullName evidence="4">OmpA family protein</fullName>
    </submittedName>
</protein>
<accession>A0A944DGV7</accession>
<dbReference type="Pfam" id="PF00691">
    <property type="entry name" value="OmpA"/>
    <property type="match status" value="1"/>
</dbReference>
<evidence type="ECO:0000256" key="1">
    <source>
        <dbReference type="PROSITE-ProRule" id="PRU00473"/>
    </source>
</evidence>
<evidence type="ECO:0000256" key="2">
    <source>
        <dbReference type="SAM" id="Phobius"/>
    </source>
</evidence>
<reference evidence="5" key="1">
    <citation type="journal article" date="2022" name="ISME J.">
        <title>Genetic and phylogenetic analysis of dissimilatory iodate-reducing bacteria identifies potential niches across the world's oceans.</title>
        <authorList>
            <person name="Reyes-Umana V."/>
            <person name="Henning Z."/>
            <person name="Lee K."/>
            <person name="Barnum T.P."/>
            <person name="Coates J.D."/>
        </authorList>
    </citation>
    <scope>NUCLEOTIDE SEQUENCE [LARGE SCALE GENOMIC DNA]</scope>
    <source>
        <strain evidence="5">IR12</strain>
    </source>
</reference>
<dbReference type="Gene3D" id="3.30.1330.60">
    <property type="entry name" value="OmpA-like domain"/>
    <property type="match status" value="1"/>
</dbReference>
<keyword evidence="1 2" id="KW-0472">Membrane</keyword>
<evidence type="ECO:0000313" key="5">
    <source>
        <dbReference type="Proteomes" id="UP000694660"/>
    </source>
</evidence>
<dbReference type="SUPFAM" id="SSF103088">
    <property type="entry name" value="OmpA-like"/>
    <property type="match status" value="1"/>
</dbReference>